<dbReference type="InterPro" id="IPR012959">
    <property type="entry name" value="CPL_dom"/>
</dbReference>
<dbReference type="SUPFAM" id="SSF48371">
    <property type="entry name" value="ARM repeat"/>
    <property type="match status" value="1"/>
</dbReference>
<feature type="repeat" description="Pumilio" evidence="3">
    <location>
        <begin position="310"/>
        <end position="345"/>
    </location>
</feature>
<accession>A0A2S2PWJ4</accession>
<evidence type="ECO:0000256" key="3">
    <source>
        <dbReference type="PROSITE-ProRule" id="PRU00317"/>
    </source>
</evidence>
<dbReference type="PROSITE" id="PS50302">
    <property type="entry name" value="PUM"/>
    <property type="match status" value="1"/>
</dbReference>
<evidence type="ECO:0000313" key="7">
    <source>
        <dbReference type="Proteomes" id="UP000694846"/>
    </source>
</evidence>
<dbReference type="GO" id="GO:0003729">
    <property type="term" value="F:mRNA binding"/>
    <property type="evidence" value="ECO:0007669"/>
    <property type="project" value="TreeGrafter"/>
</dbReference>
<protein>
    <submittedName>
        <fullName evidence="8">Protein penguin</fullName>
    </submittedName>
    <submittedName>
        <fullName evidence="6">Pumilio domain-containing</fullName>
    </submittedName>
</protein>
<feature type="compositionally biased region" description="Polar residues" evidence="4">
    <location>
        <begin position="183"/>
        <end position="211"/>
    </location>
</feature>
<evidence type="ECO:0000313" key="8">
    <source>
        <dbReference type="RefSeq" id="XP_025421756.1"/>
    </source>
</evidence>
<keyword evidence="1" id="KW-0677">Repeat</keyword>
<dbReference type="Gene3D" id="1.25.10.10">
    <property type="entry name" value="Leucine-rich Repeat Variant"/>
    <property type="match status" value="1"/>
</dbReference>
<dbReference type="GO" id="GO:0005730">
    <property type="term" value="C:nucleolus"/>
    <property type="evidence" value="ECO:0007669"/>
    <property type="project" value="TreeGrafter"/>
</dbReference>
<organism evidence="6">
    <name type="scientific">Sipha flava</name>
    <name type="common">yellow sugarcane aphid</name>
    <dbReference type="NCBI Taxonomy" id="143950"/>
    <lineage>
        <taxon>Eukaryota</taxon>
        <taxon>Metazoa</taxon>
        <taxon>Ecdysozoa</taxon>
        <taxon>Arthropoda</taxon>
        <taxon>Hexapoda</taxon>
        <taxon>Insecta</taxon>
        <taxon>Pterygota</taxon>
        <taxon>Neoptera</taxon>
        <taxon>Paraneoptera</taxon>
        <taxon>Hemiptera</taxon>
        <taxon>Sternorrhyncha</taxon>
        <taxon>Aphidomorpha</taxon>
        <taxon>Aphidoidea</taxon>
        <taxon>Aphididae</taxon>
        <taxon>Sipha</taxon>
    </lineage>
</organism>
<dbReference type="CTD" id="33112"/>
<proteinExistence type="predicted"/>
<sequence length="761" mass="87025">MTLKRSSSAKKGNLKKKPKLNTEETNDYTKSQTHDLEMIGSGDEQEFAQKPDKLKTAKKSNDLKLSKLTELNENSFNKTRKNIKLAEKLENNKGVKKPKSILRKKPKLDNTEEATDYTKSLTDDLEMIGSDDELELVHKPDKIKMAQKSNDLKLSKLNENINRGKMKLVEKPEKNVGTKKAKSLQNKSLSTDSENNLLKKTKGKSNSTNDIKATEKPNWKEFKKEKQELRIKRKQHKCKFYETVLKSKQLWEKVRRDDCPKENKDVLLNDLFKFSKPHLETMVYSHDTARIVQWMLKLGTPEIRSQVINELMKHVPKMLLSKYACLCVKNMLKQGDAEQRKIIINSLKGKFYALTIHSNAAKIMDLIYTTYATPEQQNNMMHELYGASSILCDSANILSFADVLKNSPNTKDIILAKTKDHIKKFVLKQKSSMQTTLVHNLIYEYVLYTGGKDCDELFASLKEFPIELFYTSKSGCLLAMYIIWSSTPKEKKSILKQIKTTSSTRDLATSEYGYLILLSLFDCVDDTVLIKKIIIPEIINNMDTIAIDEYGRRVILYLVAWRDSSYFHPQDIDLLKKGDLIKECKKDDDLRVKELINAVSDHFLQHIQENPKFWLSNGSVAMLLLGILKSGSGEKLKGAMTSVANYLVDPDNTVLEKDEKIAVYEHAGLHMVFRKIIGHDQILEKNNETTFSEILSAVINKDILKSWIKCNRACFLIVAMMESNVQLAIKTLKSLFGTDMMKLLQKQTFSGAKVLATKLKS</sequence>
<evidence type="ECO:0000259" key="5">
    <source>
        <dbReference type="PROSITE" id="PS50303"/>
    </source>
</evidence>
<dbReference type="Pfam" id="PF08144">
    <property type="entry name" value="CPL"/>
    <property type="match status" value="1"/>
</dbReference>
<dbReference type="InterPro" id="IPR011989">
    <property type="entry name" value="ARM-like"/>
</dbReference>
<dbReference type="GeneID" id="112691635"/>
<dbReference type="InterPro" id="IPR001313">
    <property type="entry name" value="Pumilio_RNA-bd_rpt"/>
</dbReference>
<dbReference type="InterPro" id="IPR040059">
    <property type="entry name" value="PUM3"/>
</dbReference>
<evidence type="ECO:0000313" key="6">
    <source>
        <dbReference type="EMBL" id="MBY69282.1"/>
    </source>
</evidence>
<feature type="region of interest" description="Disordered" evidence="4">
    <location>
        <begin position="1"/>
        <end position="61"/>
    </location>
</feature>
<keyword evidence="2" id="KW-0694">RNA-binding</keyword>
<reference evidence="8" key="2">
    <citation type="submission" date="2025-04" db="UniProtKB">
        <authorList>
            <consortium name="RefSeq"/>
        </authorList>
    </citation>
    <scope>IDENTIFICATION</scope>
    <source>
        <tissue evidence="8">Whole body</tissue>
    </source>
</reference>
<dbReference type="EMBL" id="GGMS01000079">
    <property type="protein sequence ID" value="MBY69282.1"/>
    <property type="molecule type" value="Transcribed_RNA"/>
</dbReference>
<feature type="region of interest" description="Disordered" evidence="4">
    <location>
        <begin position="170"/>
        <end position="212"/>
    </location>
</feature>
<gene>
    <name evidence="8" type="primary">LOC112691635</name>
    <name evidence="6" type="ORF">g.92208</name>
</gene>
<keyword evidence="7" id="KW-1185">Reference proteome</keyword>
<feature type="domain" description="PUM-HD" evidence="5">
    <location>
        <begin position="246"/>
        <end position="603"/>
    </location>
</feature>
<dbReference type="InterPro" id="IPR016024">
    <property type="entry name" value="ARM-type_fold"/>
</dbReference>
<dbReference type="PANTHER" id="PTHR13389">
    <property type="entry name" value="PUMILIO HOMOLOG 3"/>
    <property type="match status" value="1"/>
</dbReference>
<feature type="region of interest" description="Disordered" evidence="4">
    <location>
        <begin position="96"/>
        <end position="115"/>
    </location>
</feature>
<dbReference type="Proteomes" id="UP000694846">
    <property type="component" value="Unplaced"/>
</dbReference>
<dbReference type="RefSeq" id="XP_025421756.1">
    <property type="nucleotide sequence ID" value="XM_025565971.1"/>
</dbReference>
<evidence type="ECO:0000256" key="4">
    <source>
        <dbReference type="SAM" id="MobiDB-lite"/>
    </source>
</evidence>
<feature type="compositionally biased region" description="Basic and acidic residues" evidence="4">
    <location>
        <begin position="47"/>
        <end position="61"/>
    </location>
</feature>
<dbReference type="AlphaFoldDB" id="A0A2S2PWJ4"/>
<dbReference type="PROSITE" id="PS50303">
    <property type="entry name" value="PUM_HD"/>
    <property type="match status" value="1"/>
</dbReference>
<name>A0A2S2PWJ4_9HEMI</name>
<dbReference type="PANTHER" id="PTHR13389:SF0">
    <property type="entry name" value="PUMILIO HOMOLOG 3"/>
    <property type="match status" value="1"/>
</dbReference>
<feature type="compositionally biased region" description="Basic residues" evidence="4">
    <location>
        <begin position="96"/>
        <end position="106"/>
    </location>
</feature>
<reference evidence="6" key="1">
    <citation type="submission" date="2018-04" db="EMBL/GenBank/DDBJ databases">
        <title>Transcriptome assembly of Sipha flava.</title>
        <authorList>
            <person name="Scully E.D."/>
            <person name="Geib S.M."/>
            <person name="Palmer N.A."/>
            <person name="Koch K."/>
            <person name="Bradshaw J."/>
            <person name="Heng-Moss T."/>
            <person name="Sarath G."/>
        </authorList>
    </citation>
    <scope>NUCLEOTIDE SEQUENCE</scope>
</reference>
<dbReference type="Pfam" id="PF00806">
    <property type="entry name" value="PUF"/>
    <property type="match status" value="2"/>
</dbReference>
<dbReference type="InterPro" id="IPR033133">
    <property type="entry name" value="PUM-HD"/>
</dbReference>
<dbReference type="OrthoDB" id="497380at2759"/>
<evidence type="ECO:0000256" key="2">
    <source>
        <dbReference type="ARBA" id="ARBA00022884"/>
    </source>
</evidence>
<dbReference type="GO" id="GO:0006417">
    <property type="term" value="P:regulation of translation"/>
    <property type="evidence" value="ECO:0007669"/>
    <property type="project" value="TreeGrafter"/>
</dbReference>
<dbReference type="SMART" id="SM00025">
    <property type="entry name" value="Pumilio"/>
    <property type="match status" value="6"/>
</dbReference>
<evidence type="ECO:0000256" key="1">
    <source>
        <dbReference type="ARBA" id="ARBA00022737"/>
    </source>
</evidence>